<name>A0ABX8EI76_9ACTN</name>
<dbReference type="InterPro" id="IPR011990">
    <property type="entry name" value="TPR-like_helical_dom_sf"/>
</dbReference>
<dbReference type="Pfam" id="PF13191">
    <property type="entry name" value="AAA_16"/>
    <property type="match status" value="1"/>
</dbReference>
<dbReference type="EMBL" id="CP075371">
    <property type="protein sequence ID" value="QVT80217.1"/>
    <property type="molecule type" value="Genomic_DNA"/>
</dbReference>
<evidence type="ECO:0000313" key="5">
    <source>
        <dbReference type="Proteomes" id="UP000679307"/>
    </source>
</evidence>
<dbReference type="SUPFAM" id="SSF48452">
    <property type="entry name" value="TPR-like"/>
    <property type="match status" value="1"/>
</dbReference>
<dbReference type="InterPro" id="IPR041664">
    <property type="entry name" value="AAA_16"/>
</dbReference>
<keyword evidence="5" id="KW-1185">Reference proteome</keyword>
<dbReference type="Proteomes" id="UP000679307">
    <property type="component" value="Chromosome"/>
</dbReference>
<evidence type="ECO:0000256" key="1">
    <source>
        <dbReference type="ARBA" id="ARBA00022741"/>
    </source>
</evidence>
<organism evidence="4 5">
    <name type="scientific">Nocardioides aquaticus</name>
    <dbReference type="NCBI Taxonomy" id="160826"/>
    <lineage>
        <taxon>Bacteria</taxon>
        <taxon>Bacillati</taxon>
        <taxon>Actinomycetota</taxon>
        <taxon>Actinomycetes</taxon>
        <taxon>Propionibacteriales</taxon>
        <taxon>Nocardioidaceae</taxon>
        <taxon>Nocardioides</taxon>
    </lineage>
</organism>
<dbReference type="PANTHER" id="PTHR16305:SF28">
    <property type="entry name" value="GUANYLATE CYCLASE DOMAIN-CONTAINING PROTEIN"/>
    <property type="match status" value="1"/>
</dbReference>
<evidence type="ECO:0000259" key="3">
    <source>
        <dbReference type="Pfam" id="PF13191"/>
    </source>
</evidence>
<dbReference type="PANTHER" id="PTHR16305">
    <property type="entry name" value="TESTICULAR SOLUBLE ADENYLYL CYCLASE"/>
    <property type="match status" value="1"/>
</dbReference>
<keyword evidence="1" id="KW-0547">Nucleotide-binding</keyword>
<gene>
    <name evidence="4" type="ORF">ENKNEFLB_02608</name>
</gene>
<accession>A0ABX8EI76</accession>
<feature type="domain" description="Orc1-like AAA ATPase" evidence="3">
    <location>
        <begin position="2"/>
        <end position="154"/>
    </location>
</feature>
<sequence>MLTLQGPAGIGTSRVAREALDRARTRGFVPVHVDVADHPRGRAAGVWRDLLGGLLGIRGGSARSVWIEALARALPDLPDHAAVLGPVLGLGAGATPRPLDPEAGQLAPELAQTAVGRVLVRRSRRRPVVVVVEHADRLDEVSVGLLHELGASAGRCAAALVVTWGSEEGPVPSAAPTDVVTLAPLDPDETGLLAEEAWRRAGGGTPPAWLAGIVVPHAGGNPLVAQASVHALLGRWRPGEPPPASVVLAGPVAGVVASQVDRLPVHAHELLTVLAVAGRPCGLRLLADLLPAARDVADVRLLATRLSADRLVTSADGPDETYRIGHDLVRRVVHDATSHAERERLHRALVDRLVAADADPVEVAEHVEPLADPVLGRRWYPLAARAARDGWDPTGALRWLERLRPLVHGPALDRVELEVLEVLLVAGRANEVLERFDLPVDDKGAAGAGAGAVAPGTGDRGPVGRRLLVLAEASYACGQLHRTEQVAAELMRLVDGTDEARYQRAGELLVLARCHQGDLEAALVAGRALTARAEDGADPAARASASAALAVALVLSGQPGAAAERYRAALVAATTARDVVRQVHVLSDLAGCEYLQGRHQECVELMTQARGSADTIGYRRHLPFSLNNEGQLRVALGDPYATACASASVQRSLELGDLSEAADALQTWLGATPSLAADAGLWRRLVEVDLRLGRWLEAAAEWAELAVVLARSGRYDAARHAAREADGADPGRNPADVRRRTTLARLLADARDPARSGAPNRQLVLDGLDRLVRGAAADERESAEVAVERWRLSRTPATRAEAVRSVQEAYATEPSAVVRSWFRLLREPAPPAPDRLPPPVGIPRGRHTRRDLEQAFADVEAAVAEAAAP</sequence>
<reference evidence="4 5" key="1">
    <citation type="submission" date="2021-05" db="EMBL/GenBank/DDBJ databases">
        <title>Complete genome of Nocardioides aquaticus KCTC 9944T isolated from meromictic and hypersaline Ekho Lake, Antarctica.</title>
        <authorList>
            <person name="Hwang K."/>
            <person name="Kim K.M."/>
            <person name="Choe H."/>
        </authorList>
    </citation>
    <scope>NUCLEOTIDE SEQUENCE [LARGE SCALE GENOMIC DNA]</scope>
    <source>
        <strain evidence="4 5">KCTC 9944</strain>
    </source>
</reference>
<evidence type="ECO:0000256" key="2">
    <source>
        <dbReference type="ARBA" id="ARBA00022840"/>
    </source>
</evidence>
<evidence type="ECO:0000313" key="4">
    <source>
        <dbReference type="EMBL" id="QVT80217.1"/>
    </source>
</evidence>
<dbReference type="Gene3D" id="1.25.40.10">
    <property type="entry name" value="Tetratricopeptide repeat domain"/>
    <property type="match status" value="1"/>
</dbReference>
<protein>
    <recommendedName>
        <fullName evidence="3">Orc1-like AAA ATPase domain-containing protein</fullName>
    </recommendedName>
</protein>
<proteinExistence type="predicted"/>
<keyword evidence="2" id="KW-0067">ATP-binding</keyword>